<dbReference type="PANTHER" id="PTHR10775:SF185">
    <property type="entry name" value="OS08G0208400 PROTEIN"/>
    <property type="match status" value="1"/>
</dbReference>
<name>A0AAW2NV50_9LAMI</name>
<dbReference type="PANTHER" id="PTHR10775">
    <property type="entry name" value="OS08G0208400 PROTEIN"/>
    <property type="match status" value="1"/>
</dbReference>
<accession>A0AAW2NV50</accession>
<proteinExistence type="predicted"/>
<dbReference type="AlphaFoldDB" id="A0AAW2NV50"/>
<comment type="caution">
    <text evidence="1">The sequence shown here is derived from an EMBL/GenBank/DDBJ whole genome shotgun (WGS) entry which is preliminary data.</text>
</comment>
<reference evidence="1" key="1">
    <citation type="submission" date="2020-06" db="EMBL/GenBank/DDBJ databases">
        <authorList>
            <person name="Li T."/>
            <person name="Hu X."/>
            <person name="Zhang T."/>
            <person name="Song X."/>
            <person name="Zhang H."/>
            <person name="Dai N."/>
            <person name="Sheng W."/>
            <person name="Hou X."/>
            <person name="Wei L."/>
        </authorList>
    </citation>
    <scope>NUCLEOTIDE SEQUENCE</scope>
    <source>
        <strain evidence="1">KEN8</strain>
        <tissue evidence="1">Leaf</tissue>
    </source>
</reference>
<sequence length="367" mass="41310">MFLTMAIPDSSNPKHLIDLYLEPLIDELLQLWHVGVRTHDHATNKAFMMRVALMLTVNDLPAYGMVSGWNVAGLLTQTERYAESNVYPDQRQKRKVCEWVKCLRFPDRYASNLSKCVDMTELRLHGMKSHDCHIFMQKLILVTFREMVPKHVWSALTEVKGITRGFAPSQPGRSRSHGRGCGKMAAMEKLQTDPPIPEKSLFEKLKRTYQKLLEKRVSQPTSGEVGSSNGTASIVQEDQLWAEAASEKKRGQVFSKWSDALMSDAAQPWTTEARPSSFSAAPSLTDTKPNKIILVLSALCTKMGMPQIFFEVQSTTDVPVEGAAQPVAEHAVDLSFQTSQKHKIRIYLILDYALCILFTFLFKITSG</sequence>
<reference evidence="1" key="2">
    <citation type="journal article" date="2024" name="Plant">
        <title>Genomic evolution and insights into agronomic trait innovations of Sesamum species.</title>
        <authorList>
            <person name="Miao H."/>
            <person name="Wang L."/>
            <person name="Qu L."/>
            <person name="Liu H."/>
            <person name="Sun Y."/>
            <person name="Le M."/>
            <person name="Wang Q."/>
            <person name="Wei S."/>
            <person name="Zheng Y."/>
            <person name="Lin W."/>
            <person name="Duan Y."/>
            <person name="Cao H."/>
            <person name="Xiong S."/>
            <person name="Wang X."/>
            <person name="Wei L."/>
            <person name="Li C."/>
            <person name="Ma Q."/>
            <person name="Ju M."/>
            <person name="Zhao R."/>
            <person name="Li G."/>
            <person name="Mu C."/>
            <person name="Tian Q."/>
            <person name="Mei H."/>
            <person name="Zhang T."/>
            <person name="Gao T."/>
            <person name="Zhang H."/>
        </authorList>
    </citation>
    <scope>NUCLEOTIDE SEQUENCE</scope>
    <source>
        <strain evidence="1">KEN8</strain>
    </source>
</reference>
<protein>
    <submittedName>
        <fullName evidence="1">Uncharacterized protein</fullName>
    </submittedName>
</protein>
<dbReference type="EMBL" id="JACGWM010000010">
    <property type="protein sequence ID" value="KAL0346479.1"/>
    <property type="molecule type" value="Genomic_DNA"/>
</dbReference>
<evidence type="ECO:0000313" key="1">
    <source>
        <dbReference type="EMBL" id="KAL0346479.1"/>
    </source>
</evidence>
<organism evidence="1">
    <name type="scientific">Sesamum calycinum</name>
    <dbReference type="NCBI Taxonomy" id="2727403"/>
    <lineage>
        <taxon>Eukaryota</taxon>
        <taxon>Viridiplantae</taxon>
        <taxon>Streptophyta</taxon>
        <taxon>Embryophyta</taxon>
        <taxon>Tracheophyta</taxon>
        <taxon>Spermatophyta</taxon>
        <taxon>Magnoliopsida</taxon>
        <taxon>eudicotyledons</taxon>
        <taxon>Gunneridae</taxon>
        <taxon>Pentapetalae</taxon>
        <taxon>asterids</taxon>
        <taxon>lamiids</taxon>
        <taxon>Lamiales</taxon>
        <taxon>Pedaliaceae</taxon>
        <taxon>Sesamum</taxon>
    </lineage>
</organism>
<dbReference type="Pfam" id="PF02992">
    <property type="entry name" value="Transposase_21"/>
    <property type="match status" value="1"/>
</dbReference>
<dbReference type="InterPro" id="IPR004242">
    <property type="entry name" value="Transposase_21"/>
</dbReference>
<gene>
    <name evidence="1" type="ORF">Scaly_1663900</name>
</gene>